<evidence type="ECO:0000256" key="5">
    <source>
        <dbReference type="SAM" id="Phobius"/>
    </source>
</evidence>
<dbReference type="PANTHER" id="PTHR16950:SF16">
    <property type="entry name" value="ZINC TRANSPORTER ZIP13"/>
    <property type="match status" value="1"/>
</dbReference>
<keyword evidence="2 5" id="KW-0812">Transmembrane</keyword>
<keyword evidence="6" id="KW-0732">Signal</keyword>
<feature type="chain" id="PRO_5012553444" evidence="6">
    <location>
        <begin position="24"/>
        <end position="360"/>
    </location>
</feature>
<dbReference type="Proteomes" id="UP000193944">
    <property type="component" value="Unassembled WGS sequence"/>
</dbReference>
<keyword evidence="8" id="KW-1185">Reference proteome</keyword>
<evidence type="ECO:0000256" key="6">
    <source>
        <dbReference type="SAM" id="SignalP"/>
    </source>
</evidence>
<protein>
    <submittedName>
        <fullName evidence="7">Zinc/iron permease</fullName>
    </submittedName>
</protein>
<dbReference type="OrthoDB" id="200954at2759"/>
<dbReference type="Pfam" id="PF02535">
    <property type="entry name" value="Zip"/>
    <property type="match status" value="1"/>
</dbReference>
<evidence type="ECO:0000256" key="1">
    <source>
        <dbReference type="ARBA" id="ARBA00004141"/>
    </source>
</evidence>
<keyword evidence="4 5" id="KW-0472">Membrane</keyword>
<dbReference type="InterPro" id="IPR003689">
    <property type="entry name" value="ZIP"/>
</dbReference>
<dbReference type="STRING" id="1754192.A0A1Y1XQF3"/>
<keyword evidence="3 5" id="KW-1133">Transmembrane helix</keyword>
<reference evidence="7 8" key="2">
    <citation type="submission" date="2016-08" db="EMBL/GenBank/DDBJ databases">
        <title>Pervasive Adenine N6-methylation of Active Genes in Fungi.</title>
        <authorList>
            <consortium name="DOE Joint Genome Institute"/>
            <person name="Mondo S.J."/>
            <person name="Dannebaum R.O."/>
            <person name="Kuo R.C."/>
            <person name="Labutti K."/>
            <person name="Haridas S."/>
            <person name="Kuo A."/>
            <person name="Salamov A."/>
            <person name="Ahrendt S.R."/>
            <person name="Lipzen A."/>
            <person name="Sullivan W."/>
            <person name="Andreopoulos W.B."/>
            <person name="Clum A."/>
            <person name="Lindquist E."/>
            <person name="Daum C."/>
            <person name="Ramamoorthy G.K."/>
            <person name="Gryganskyi A."/>
            <person name="Culley D."/>
            <person name="Magnuson J.K."/>
            <person name="James T.Y."/>
            <person name="O'Malley M.A."/>
            <person name="Stajich J.E."/>
            <person name="Spatafora J.W."/>
            <person name="Visel A."/>
            <person name="Grigoriev I.V."/>
        </authorList>
    </citation>
    <scope>NUCLEOTIDE SEQUENCE [LARGE SCALE GENOMIC DNA]</scope>
    <source>
        <strain evidence="7 8">S4</strain>
    </source>
</reference>
<accession>A0A1Y1XQF3</accession>
<feature type="transmembrane region" description="Helical" evidence="5">
    <location>
        <begin position="139"/>
        <end position="157"/>
    </location>
</feature>
<name>A0A1Y1XQF3_9FUNG</name>
<reference evidence="7 8" key="1">
    <citation type="submission" date="2016-08" db="EMBL/GenBank/DDBJ databases">
        <title>A Parts List for Fungal Cellulosomes Revealed by Comparative Genomics.</title>
        <authorList>
            <consortium name="DOE Joint Genome Institute"/>
            <person name="Haitjema C.H."/>
            <person name="Gilmore S.P."/>
            <person name="Henske J.K."/>
            <person name="Solomon K.V."/>
            <person name="De Groot R."/>
            <person name="Kuo A."/>
            <person name="Mondo S.J."/>
            <person name="Salamov A.A."/>
            <person name="Labutti K."/>
            <person name="Zhao Z."/>
            <person name="Chiniquy J."/>
            <person name="Barry K."/>
            <person name="Brewer H.M."/>
            <person name="Purvine S.O."/>
            <person name="Wright A.T."/>
            <person name="Boxma B."/>
            <person name="Van Alen T."/>
            <person name="Hackstein J.H."/>
            <person name="Baker S.E."/>
            <person name="Grigoriev I.V."/>
            <person name="O'Malley M.A."/>
        </authorList>
    </citation>
    <scope>NUCLEOTIDE SEQUENCE [LARGE SCALE GENOMIC DNA]</scope>
    <source>
        <strain evidence="7 8">S4</strain>
    </source>
</reference>
<feature type="transmembrane region" description="Helical" evidence="5">
    <location>
        <begin position="262"/>
        <end position="286"/>
    </location>
</feature>
<feature type="transmembrane region" description="Helical" evidence="5">
    <location>
        <begin position="302"/>
        <end position="323"/>
    </location>
</feature>
<proteinExistence type="predicted"/>
<evidence type="ECO:0000256" key="3">
    <source>
        <dbReference type="ARBA" id="ARBA00022989"/>
    </source>
</evidence>
<feature type="transmembrane region" description="Helical" evidence="5">
    <location>
        <begin position="335"/>
        <end position="356"/>
    </location>
</feature>
<comment type="caution">
    <text evidence="7">The sequence shown here is derived from an EMBL/GenBank/DDBJ whole genome shotgun (WGS) entry which is preliminary data.</text>
</comment>
<feature type="signal peptide" evidence="6">
    <location>
        <begin position="1"/>
        <end position="23"/>
    </location>
</feature>
<gene>
    <name evidence="7" type="ORF">BCR32DRAFT_227723</name>
</gene>
<dbReference type="GO" id="GO:0005385">
    <property type="term" value="F:zinc ion transmembrane transporter activity"/>
    <property type="evidence" value="ECO:0007669"/>
    <property type="project" value="TreeGrafter"/>
</dbReference>
<evidence type="ECO:0000313" key="8">
    <source>
        <dbReference type="Proteomes" id="UP000193944"/>
    </source>
</evidence>
<feature type="transmembrane region" description="Helical" evidence="5">
    <location>
        <begin position="91"/>
        <end position="111"/>
    </location>
</feature>
<dbReference type="GO" id="GO:0006882">
    <property type="term" value="P:intracellular zinc ion homeostasis"/>
    <property type="evidence" value="ECO:0007669"/>
    <property type="project" value="TreeGrafter"/>
</dbReference>
<dbReference type="EMBL" id="MCFG01000005">
    <property type="protein sequence ID" value="ORX87746.1"/>
    <property type="molecule type" value="Genomic_DNA"/>
</dbReference>
<evidence type="ECO:0000256" key="4">
    <source>
        <dbReference type="ARBA" id="ARBA00023136"/>
    </source>
</evidence>
<dbReference type="GO" id="GO:0016020">
    <property type="term" value="C:membrane"/>
    <property type="evidence" value="ECO:0007669"/>
    <property type="project" value="UniProtKB-SubCell"/>
</dbReference>
<feature type="transmembrane region" description="Helical" evidence="5">
    <location>
        <begin position="61"/>
        <end position="79"/>
    </location>
</feature>
<dbReference type="PANTHER" id="PTHR16950">
    <property type="entry name" value="ZINC TRANSPORTER SLC39A7 HISTIDINE-RICH MEMBRANE PROTEIN KE4"/>
    <property type="match status" value="1"/>
</dbReference>
<comment type="subcellular location">
    <subcellularLocation>
        <location evidence="1">Membrane</location>
        <topology evidence="1">Multi-pass membrane protein</topology>
    </subcellularLocation>
</comment>
<evidence type="ECO:0000313" key="7">
    <source>
        <dbReference type="EMBL" id="ORX87746.1"/>
    </source>
</evidence>
<organism evidence="7 8">
    <name type="scientific">Anaeromyces robustus</name>
    <dbReference type="NCBI Taxonomy" id="1754192"/>
    <lineage>
        <taxon>Eukaryota</taxon>
        <taxon>Fungi</taxon>
        <taxon>Fungi incertae sedis</taxon>
        <taxon>Chytridiomycota</taxon>
        <taxon>Chytridiomycota incertae sedis</taxon>
        <taxon>Neocallimastigomycetes</taxon>
        <taxon>Neocallimastigales</taxon>
        <taxon>Neocallimastigaceae</taxon>
        <taxon>Anaeromyces</taxon>
    </lineage>
</organism>
<evidence type="ECO:0000256" key="2">
    <source>
        <dbReference type="ARBA" id="ARBA00022692"/>
    </source>
</evidence>
<sequence>MSKVSNLFVFIAIILLNITITIAQNEQPTEHGSEHNPHHLKTKKRFDIQKLFIKYLPKNPMVAAFSSVIYITMIPLILLKFLPTDLPKSMLNTLLAFALGTVLGDVFLHMIPELMAREEEIVLNNEKIKLENNQHYSKHLIDIGVLILSGILIFYVLEKIVEKQQHNNHKHNHAKHHHNLENKQEYADKVFSSKNDDQYFAIMQVLASMTHGFTDGLSVTFAFISSPSSGLTTAFAMFLHEIPHKFGDYTIMRQLGFSSKRAITMQFITALGTMIGSVVASIIFWMSSSSSSISINELCDNYIMPITTGSLIYLALVGMLPELINYKPKGVIKSLVQIILEVISFSMGAFIMRWIALNES</sequence>
<dbReference type="AlphaFoldDB" id="A0A1Y1XQF3"/>